<dbReference type="WBParaSite" id="SSTP_0000770400.1">
    <property type="protein sequence ID" value="SSTP_0000770400.1"/>
    <property type="gene ID" value="SSTP_0000770400"/>
</dbReference>
<keyword evidence="2" id="KW-1185">Reference proteome</keyword>
<protein>
    <submittedName>
        <fullName evidence="3 4">Uncharacterized protein</fullName>
    </submittedName>
</protein>
<name>A0A0K0EDZ0_STRER</name>
<dbReference type="Proteomes" id="UP000035681">
    <property type="component" value="Unplaced"/>
</dbReference>
<reference evidence="3" key="1">
    <citation type="submission" date="2015-08" db="UniProtKB">
        <authorList>
            <consortium name="WormBaseParasite"/>
        </authorList>
    </citation>
    <scope>IDENTIFICATION</scope>
</reference>
<accession>A0A0K0EDZ0</accession>
<dbReference type="Pfam" id="PF13300">
    <property type="entry name" value="DUF4078"/>
    <property type="match status" value="1"/>
</dbReference>
<feature type="compositionally biased region" description="Acidic residues" evidence="1">
    <location>
        <begin position="104"/>
        <end position="113"/>
    </location>
</feature>
<dbReference type="AlphaFoldDB" id="A0A0K0EDZ0"/>
<evidence type="ECO:0000313" key="4">
    <source>
        <dbReference type="WBParaSite" id="TCONS_00009591.p1"/>
    </source>
</evidence>
<evidence type="ECO:0000313" key="2">
    <source>
        <dbReference type="Proteomes" id="UP000035681"/>
    </source>
</evidence>
<feature type="region of interest" description="Disordered" evidence="1">
    <location>
        <begin position="104"/>
        <end position="124"/>
    </location>
</feature>
<sequence length="258" mass="31162">MNPNSNIHHGSASSIFTLQMEMGKMKEEIKKKNTSKYIPGSFSLKKRPYEFKRPMEQKKVDIEEIELEEKRLRSYSAMEEKTKRYNEIKKSGIYDEDLLIQPDDYDTSYENDNEERSKNNYDNMGENNLQEMYNHDDLYRDHGPCNYTFSKDEMVKRIQQKELKQLSKETLNSREKAKEVAYQRLRNTYQRLVKLYERKNLSIMSFEDYVTENTQYYTSRNDNNSEDETLSDDFENEMGQYKKKKKREWDLGKELIDY</sequence>
<proteinExistence type="predicted"/>
<evidence type="ECO:0000256" key="1">
    <source>
        <dbReference type="SAM" id="MobiDB-lite"/>
    </source>
</evidence>
<dbReference type="WBParaSite" id="TCONS_00009591.p1">
    <property type="protein sequence ID" value="TCONS_00009591.p1"/>
    <property type="gene ID" value="XLOC_007381"/>
</dbReference>
<organism evidence="3">
    <name type="scientific">Strongyloides stercoralis</name>
    <name type="common">Threadworm</name>
    <dbReference type="NCBI Taxonomy" id="6248"/>
    <lineage>
        <taxon>Eukaryota</taxon>
        <taxon>Metazoa</taxon>
        <taxon>Ecdysozoa</taxon>
        <taxon>Nematoda</taxon>
        <taxon>Chromadorea</taxon>
        <taxon>Rhabditida</taxon>
        <taxon>Tylenchina</taxon>
        <taxon>Panagrolaimomorpha</taxon>
        <taxon>Strongyloidoidea</taxon>
        <taxon>Strongyloididae</taxon>
        <taxon>Strongyloides</taxon>
    </lineage>
</organism>
<evidence type="ECO:0000313" key="3">
    <source>
        <dbReference type="WBParaSite" id="SSTP_0000770400.1"/>
    </source>
</evidence>